<gene>
    <name evidence="1" type="ORF">OCBIM_22000821mg</name>
</gene>
<protein>
    <submittedName>
        <fullName evidence="1">Uncharacterized protein</fullName>
    </submittedName>
</protein>
<dbReference type="STRING" id="37653.A0A0L8G445"/>
<organism evidence="1">
    <name type="scientific">Octopus bimaculoides</name>
    <name type="common">California two-spotted octopus</name>
    <dbReference type="NCBI Taxonomy" id="37653"/>
    <lineage>
        <taxon>Eukaryota</taxon>
        <taxon>Metazoa</taxon>
        <taxon>Spiralia</taxon>
        <taxon>Lophotrochozoa</taxon>
        <taxon>Mollusca</taxon>
        <taxon>Cephalopoda</taxon>
        <taxon>Coleoidea</taxon>
        <taxon>Octopodiformes</taxon>
        <taxon>Octopoda</taxon>
        <taxon>Incirrata</taxon>
        <taxon>Octopodidae</taxon>
        <taxon>Octopus</taxon>
    </lineage>
</organism>
<sequence>MNRSGAEITSSPFTSKFVQDRLAHVEKYFGDLCVSFNSYTRKTAKIRDKGKLPIHTCSQMKDMHCIF</sequence>
<evidence type="ECO:0000313" key="1">
    <source>
        <dbReference type="EMBL" id="KOF71623.1"/>
    </source>
</evidence>
<proteinExistence type="predicted"/>
<name>A0A0L8G445_OCTBM</name>
<accession>A0A0L8G445</accession>
<dbReference type="AlphaFoldDB" id="A0A0L8G445"/>
<dbReference type="EMBL" id="KQ424081">
    <property type="protein sequence ID" value="KOF71623.1"/>
    <property type="molecule type" value="Genomic_DNA"/>
</dbReference>
<reference evidence="1" key="1">
    <citation type="submission" date="2015-07" db="EMBL/GenBank/DDBJ databases">
        <title>MeaNS - Measles Nucleotide Surveillance Program.</title>
        <authorList>
            <person name="Tran T."/>
            <person name="Druce J."/>
        </authorList>
    </citation>
    <scope>NUCLEOTIDE SEQUENCE</scope>
    <source>
        <strain evidence="1">UCB-OBI-ISO-001</strain>
        <tissue evidence="1">Gonad</tissue>
    </source>
</reference>
<dbReference type="InterPro" id="IPR009602">
    <property type="entry name" value="CBAR/FAM92"/>
</dbReference>
<dbReference type="OrthoDB" id="60621at2759"/>
<dbReference type="Pfam" id="PF06730">
    <property type="entry name" value="FAM92"/>
    <property type="match status" value="1"/>
</dbReference>